<sequence length="114" mass="12821">MKNPFDVSTPEYHILGRHHVATISQTYSCAPKVLGVELGENRGVKECKELWAQGKLQEFIGETTGDIMRHREILRTGAKRDDLFKFLDTGNEKPLPVGSLGLAGWENFVSQEIH</sequence>
<evidence type="ECO:0000313" key="2">
    <source>
        <dbReference type="Proteomes" id="UP000319658"/>
    </source>
</evidence>
<keyword evidence="2" id="KW-1185">Reference proteome</keyword>
<dbReference type="Proteomes" id="UP000319658">
    <property type="component" value="Segment"/>
</dbReference>
<dbReference type="EMBL" id="MN102098">
    <property type="protein sequence ID" value="QDJ97128.1"/>
    <property type="molecule type" value="Genomic_DNA"/>
</dbReference>
<reference evidence="1 2" key="1">
    <citation type="submission" date="2019-06" db="EMBL/GenBank/DDBJ databases">
        <title>Complete genome sequence of Aeromonas hydrophila bacteriophage D3.</title>
        <authorList>
            <person name="Rai S."/>
            <person name="Tyagi A."/>
            <person name="Kumar N."/>
            <person name="Singh N."/>
        </authorList>
    </citation>
    <scope>NUCLEOTIDE SEQUENCE [LARGE SCALE GENOMIC DNA]</scope>
</reference>
<evidence type="ECO:0000313" key="1">
    <source>
        <dbReference type="EMBL" id="QDJ97128.1"/>
    </source>
</evidence>
<gene>
    <name evidence="1" type="ORF">D3_0130</name>
</gene>
<name>A0A514TVS7_9CAUD</name>
<organism evidence="1 2">
    <name type="scientific">Aeromonas phage D3</name>
    <dbReference type="NCBI Taxonomy" id="2593327"/>
    <lineage>
        <taxon>Viruses</taxon>
        <taxon>Duplodnaviria</taxon>
        <taxon>Heunggongvirae</taxon>
        <taxon>Uroviricota</taxon>
        <taxon>Caudoviricetes</taxon>
        <taxon>Chimalliviridae</taxon>
        <taxon>Ludhianavirus</taxon>
        <taxon>Ludhianavirus D3</taxon>
    </lineage>
</organism>
<proteinExistence type="predicted"/>
<accession>A0A514TVS7</accession>
<protein>
    <submittedName>
        <fullName evidence="1">Uncharacterized protein</fullName>
    </submittedName>
</protein>